<accession>A0A4Y2MSW7</accession>
<dbReference type="EMBL" id="BGPR01007769">
    <property type="protein sequence ID" value="GBN29414.1"/>
    <property type="molecule type" value="Genomic_DNA"/>
</dbReference>
<gene>
    <name evidence="1" type="ORF">AVEN_246803_1</name>
</gene>
<keyword evidence="2" id="KW-1185">Reference proteome</keyword>
<comment type="caution">
    <text evidence="1">The sequence shown here is derived from an EMBL/GenBank/DDBJ whole genome shotgun (WGS) entry which is preliminary data.</text>
</comment>
<evidence type="ECO:0000313" key="1">
    <source>
        <dbReference type="EMBL" id="GBN29414.1"/>
    </source>
</evidence>
<protein>
    <submittedName>
        <fullName evidence="1">Uncharacterized protein</fullName>
    </submittedName>
</protein>
<dbReference type="Proteomes" id="UP000499080">
    <property type="component" value="Unassembled WGS sequence"/>
</dbReference>
<organism evidence="1 2">
    <name type="scientific">Araneus ventricosus</name>
    <name type="common">Orbweaver spider</name>
    <name type="synonym">Epeira ventricosa</name>
    <dbReference type="NCBI Taxonomy" id="182803"/>
    <lineage>
        <taxon>Eukaryota</taxon>
        <taxon>Metazoa</taxon>
        <taxon>Ecdysozoa</taxon>
        <taxon>Arthropoda</taxon>
        <taxon>Chelicerata</taxon>
        <taxon>Arachnida</taxon>
        <taxon>Araneae</taxon>
        <taxon>Araneomorphae</taxon>
        <taxon>Entelegynae</taxon>
        <taxon>Araneoidea</taxon>
        <taxon>Araneidae</taxon>
        <taxon>Araneus</taxon>
    </lineage>
</organism>
<reference evidence="1 2" key="1">
    <citation type="journal article" date="2019" name="Sci. Rep.">
        <title>Orb-weaving spider Araneus ventricosus genome elucidates the spidroin gene catalogue.</title>
        <authorList>
            <person name="Kono N."/>
            <person name="Nakamura H."/>
            <person name="Ohtoshi R."/>
            <person name="Moran D.A.P."/>
            <person name="Shinohara A."/>
            <person name="Yoshida Y."/>
            <person name="Fujiwara M."/>
            <person name="Mori M."/>
            <person name="Tomita M."/>
            <person name="Arakawa K."/>
        </authorList>
    </citation>
    <scope>NUCLEOTIDE SEQUENCE [LARGE SCALE GENOMIC DNA]</scope>
</reference>
<name>A0A4Y2MSW7_ARAVE</name>
<dbReference type="AlphaFoldDB" id="A0A4Y2MSW7"/>
<evidence type="ECO:0000313" key="2">
    <source>
        <dbReference type="Proteomes" id="UP000499080"/>
    </source>
</evidence>
<sequence>MTERSDLIDRNGAILRRFLQFFLSISRKESSDGTGFRLHYTSDELSTTPELARFSPKFRYTTAGGRLTRKARFNPHQAHIHGVSSVETCFEPGALR</sequence>
<proteinExistence type="predicted"/>